<organism evidence="1 2">
    <name type="scientific">Nyssa sinensis</name>
    <dbReference type="NCBI Taxonomy" id="561372"/>
    <lineage>
        <taxon>Eukaryota</taxon>
        <taxon>Viridiplantae</taxon>
        <taxon>Streptophyta</taxon>
        <taxon>Embryophyta</taxon>
        <taxon>Tracheophyta</taxon>
        <taxon>Spermatophyta</taxon>
        <taxon>Magnoliopsida</taxon>
        <taxon>eudicotyledons</taxon>
        <taxon>Gunneridae</taxon>
        <taxon>Pentapetalae</taxon>
        <taxon>asterids</taxon>
        <taxon>Cornales</taxon>
        <taxon>Nyssaceae</taxon>
        <taxon>Nyssa</taxon>
    </lineage>
</organism>
<dbReference type="Proteomes" id="UP000325577">
    <property type="component" value="Linkage Group LG5"/>
</dbReference>
<name>A0A5J4ZQT0_9ASTE</name>
<dbReference type="EMBL" id="CM018048">
    <property type="protein sequence ID" value="KAA8520810.1"/>
    <property type="molecule type" value="Genomic_DNA"/>
</dbReference>
<gene>
    <name evidence="1" type="ORF">F0562_011483</name>
</gene>
<sequence length="118" mass="13785">MNDQSAQGLDGHNPMAGSLYQVGNHWLVERVAFEESLYPDVEPRYNPFAKLFPPFVTLHYSQFEKREFDVYQYTKIEVIVIVTATVTVRMCYYMHGGISKPPHRDIQGRDIWNLCEEI</sequence>
<protein>
    <submittedName>
        <fullName evidence="1">Uncharacterized protein</fullName>
    </submittedName>
</protein>
<evidence type="ECO:0000313" key="2">
    <source>
        <dbReference type="Proteomes" id="UP000325577"/>
    </source>
</evidence>
<evidence type="ECO:0000313" key="1">
    <source>
        <dbReference type="EMBL" id="KAA8520810.1"/>
    </source>
</evidence>
<reference evidence="1 2" key="1">
    <citation type="submission" date="2019-09" db="EMBL/GenBank/DDBJ databases">
        <title>A chromosome-level genome assembly of the Chinese tupelo Nyssa sinensis.</title>
        <authorList>
            <person name="Yang X."/>
            <person name="Kang M."/>
            <person name="Yang Y."/>
            <person name="Xiong H."/>
            <person name="Wang M."/>
            <person name="Zhang Z."/>
            <person name="Wang Z."/>
            <person name="Wu H."/>
            <person name="Ma T."/>
            <person name="Liu J."/>
            <person name="Xi Z."/>
        </authorList>
    </citation>
    <scope>NUCLEOTIDE SEQUENCE [LARGE SCALE GENOMIC DNA]</scope>
    <source>
        <strain evidence="1">J267</strain>
        <tissue evidence="1">Leaf</tissue>
    </source>
</reference>
<accession>A0A5J4ZQT0</accession>
<proteinExistence type="predicted"/>
<dbReference type="AlphaFoldDB" id="A0A5J4ZQT0"/>
<keyword evidence="2" id="KW-1185">Reference proteome</keyword>